<dbReference type="InterPro" id="IPR027417">
    <property type="entry name" value="P-loop_NTPase"/>
</dbReference>
<dbReference type="InterPro" id="IPR003593">
    <property type="entry name" value="AAA+_ATPase"/>
</dbReference>
<dbReference type="SUPFAM" id="SSF52540">
    <property type="entry name" value="P-loop containing nucleoside triphosphate hydrolases"/>
    <property type="match status" value="1"/>
</dbReference>
<evidence type="ECO:0000256" key="3">
    <source>
        <dbReference type="ARBA" id="ARBA00022840"/>
    </source>
</evidence>
<keyword evidence="3 8" id="KW-0067">ATP-binding</keyword>
<dbReference type="InterPro" id="IPR003439">
    <property type="entry name" value="ABC_transporter-like_ATP-bd"/>
</dbReference>
<protein>
    <submittedName>
        <fullName evidence="8">ATP-binding cassette domain-containing protein</fullName>
    </submittedName>
</protein>
<evidence type="ECO:0000256" key="5">
    <source>
        <dbReference type="ARBA" id="ARBA00022970"/>
    </source>
</evidence>
<dbReference type="EMBL" id="JABVED010000001">
    <property type="protein sequence ID" value="MBC6445945.1"/>
    <property type="molecule type" value="Genomic_DNA"/>
</dbReference>
<proteinExistence type="predicted"/>
<keyword evidence="1" id="KW-1003">Cell membrane</keyword>
<organism evidence="8 9">
    <name type="scientific">Actinokineospora xionganensis</name>
    <dbReference type="NCBI Taxonomy" id="2684470"/>
    <lineage>
        <taxon>Bacteria</taxon>
        <taxon>Bacillati</taxon>
        <taxon>Actinomycetota</taxon>
        <taxon>Actinomycetes</taxon>
        <taxon>Pseudonocardiales</taxon>
        <taxon>Pseudonocardiaceae</taxon>
        <taxon>Actinokineospora</taxon>
    </lineage>
</organism>
<comment type="caution">
    <text evidence="8">The sequence shown here is derived from an EMBL/GenBank/DDBJ whole genome shotgun (WGS) entry which is preliminary data.</text>
</comment>
<reference evidence="8 9" key="1">
    <citation type="submission" date="2020-06" db="EMBL/GenBank/DDBJ databases">
        <title>Actinokineospora xiongansis sp. nov., isolated from soil of Baiyangdian.</title>
        <authorList>
            <person name="Zhang X."/>
        </authorList>
    </citation>
    <scope>NUCLEOTIDE SEQUENCE [LARGE SCALE GENOMIC DNA]</scope>
    <source>
        <strain evidence="8 9">HBU206404</strain>
    </source>
</reference>
<dbReference type="Gene3D" id="3.40.50.300">
    <property type="entry name" value="P-loop containing nucleotide triphosphate hydrolases"/>
    <property type="match status" value="1"/>
</dbReference>
<dbReference type="RefSeq" id="WP_187218000.1">
    <property type="nucleotide sequence ID" value="NZ_JABVED010000001.1"/>
</dbReference>
<evidence type="ECO:0000256" key="4">
    <source>
        <dbReference type="ARBA" id="ARBA00022967"/>
    </source>
</evidence>
<gene>
    <name evidence="8" type="ORF">GPZ80_02010</name>
</gene>
<evidence type="ECO:0000313" key="9">
    <source>
        <dbReference type="Proteomes" id="UP000734823"/>
    </source>
</evidence>
<sequence>MITVKGVYKYVRLGAERTTALRDLTLEVPEGGITGVLGPPGSGKSTLARLVALRDTPDAGVISVDGVNTMSLDRPRMRSVRRDIAMTDVRALFAGRSAAGNIASPMERAFFDPPRIKAEVAKLLDLTGLTGAAGCQPGDLAPGERRRLALAQALAAGPRLVVADDSGEGVHADSDLVVALDRARSELGVTVLMLTSDVGMAGRVDTVALLRDGHIGESGTLWDLIQRPDSLVARALLPEIAGPRIGEGVFDIVAEAVLPGFSAIGSLMPAAAIRFDVDIQIVGGGITKVGETPVARFLLGIDGPSAADALDWISTHCSVVRDRRTFIPAPALSPEIVAAHTHNSASARAAGK</sequence>
<dbReference type="PROSITE" id="PS00211">
    <property type="entry name" value="ABC_TRANSPORTER_1"/>
    <property type="match status" value="1"/>
</dbReference>
<dbReference type="PANTHER" id="PTHR24220">
    <property type="entry name" value="IMPORT ATP-BINDING PROTEIN"/>
    <property type="match status" value="1"/>
</dbReference>
<dbReference type="SMART" id="SM00382">
    <property type="entry name" value="AAA"/>
    <property type="match status" value="1"/>
</dbReference>
<dbReference type="InterPro" id="IPR017871">
    <property type="entry name" value="ABC_transporter-like_CS"/>
</dbReference>
<feature type="domain" description="ABC transporter" evidence="7">
    <location>
        <begin position="2"/>
        <end position="237"/>
    </location>
</feature>
<evidence type="ECO:0000313" key="8">
    <source>
        <dbReference type="EMBL" id="MBC6445945.1"/>
    </source>
</evidence>
<dbReference type="Pfam" id="PF09383">
    <property type="entry name" value="NIL"/>
    <property type="match status" value="1"/>
</dbReference>
<keyword evidence="5" id="KW-0029">Amino-acid transport</keyword>
<dbReference type="InterPro" id="IPR018449">
    <property type="entry name" value="NIL_domain"/>
</dbReference>
<keyword evidence="9" id="KW-1185">Reference proteome</keyword>
<accession>A0ABR7KZU7</accession>
<name>A0ABR7KZU7_9PSEU</name>
<evidence type="ECO:0000256" key="6">
    <source>
        <dbReference type="ARBA" id="ARBA00023136"/>
    </source>
</evidence>
<evidence type="ECO:0000256" key="2">
    <source>
        <dbReference type="ARBA" id="ARBA00022741"/>
    </source>
</evidence>
<evidence type="ECO:0000259" key="7">
    <source>
        <dbReference type="PROSITE" id="PS50893"/>
    </source>
</evidence>
<keyword evidence="4" id="KW-1278">Translocase</keyword>
<dbReference type="GO" id="GO:0005524">
    <property type="term" value="F:ATP binding"/>
    <property type="evidence" value="ECO:0007669"/>
    <property type="project" value="UniProtKB-KW"/>
</dbReference>
<keyword evidence="5" id="KW-0813">Transport</keyword>
<dbReference type="PANTHER" id="PTHR24220:SF685">
    <property type="entry name" value="ABC TRANSPORTER RELATED"/>
    <property type="match status" value="1"/>
</dbReference>
<evidence type="ECO:0000256" key="1">
    <source>
        <dbReference type="ARBA" id="ARBA00022475"/>
    </source>
</evidence>
<dbReference type="Pfam" id="PF00005">
    <property type="entry name" value="ABC_tran"/>
    <property type="match status" value="1"/>
</dbReference>
<keyword evidence="2" id="KW-0547">Nucleotide-binding</keyword>
<keyword evidence="6" id="KW-0472">Membrane</keyword>
<dbReference type="Proteomes" id="UP000734823">
    <property type="component" value="Unassembled WGS sequence"/>
</dbReference>
<dbReference type="InterPro" id="IPR015854">
    <property type="entry name" value="ABC_transpr_LolD-like"/>
</dbReference>
<dbReference type="PROSITE" id="PS50893">
    <property type="entry name" value="ABC_TRANSPORTER_2"/>
    <property type="match status" value="1"/>
</dbReference>